<gene>
    <name evidence="2" type="ORF">CMV_019995</name>
</gene>
<feature type="signal peptide" evidence="1">
    <location>
        <begin position="1"/>
        <end position="17"/>
    </location>
</feature>
<dbReference type="AlphaFoldDB" id="A0A8J4QMP9"/>
<keyword evidence="3" id="KW-1185">Reference proteome</keyword>
<evidence type="ECO:0000313" key="2">
    <source>
        <dbReference type="EMBL" id="KAF3954682.1"/>
    </source>
</evidence>
<feature type="chain" id="PRO_5035156607" evidence="1">
    <location>
        <begin position="18"/>
        <end position="69"/>
    </location>
</feature>
<organism evidence="2 3">
    <name type="scientific">Castanea mollissima</name>
    <name type="common">Chinese chestnut</name>
    <dbReference type="NCBI Taxonomy" id="60419"/>
    <lineage>
        <taxon>Eukaryota</taxon>
        <taxon>Viridiplantae</taxon>
        <taxon>Streptophyta</taxon>
        <taxon>Embryophyta</taxon>
        <taxon>Tracheophyta</taxon>
        <taxon>Spermatophyta</taxon>
        <taxon>Magnoliopsida</taxon>
        <taxon>eudicotyledons</taxon>
        <taxon>Gunneridae</taxon>
        <taxon>Pentapetalae</taxon>
        <taxon>rosids</taxon>
        <taxon>fabids</taxon>
        <taxon>Fagales</taxon>
        <taxon>Fagaceae</taxon>
        <taxon>Castanea</taxon>
    </lineage>
</organism>
<protein>
    <submittedName>
        <fullName evidence="2">Uncharacterized protein</fullName>
    </submittedName>
</protein>
<reference evidence="2" key="1">
    <citation type="submission" date="2020-03" db="EMBL/GenBank/DDBJ databases">
        <title>Castanea mollissima Vanexum genome sequencing.</title>
        <authorList>
            <person name="Staton M."/>
        </authorList>
    </citation>
    <scope>NUCLEOTIDE SEQUENCE</scope>
    <source>
        <tissue evidence="2">Leaf</tissue>
    </source>
</reference>
<evidence type="ECO:0000256" key="1">
    <source>
        <dbReference type="SAM" id="SignalP"/>
    </source>
</evidence>
<name>A0A8J4QMP9_9ROSI</name>
<accession>A0A8J4QMP9</accession>
<comment type="caution">
    <text evidence="2">The sequence shown here is derived from an EMBL/GenBank/DDBJ whole genome shotgun (WGS) entry which is preliminary data.</text>
</comment>
<keyword evidence="1" id="KW-0732">Signal</keyword>
<dbReference type="Proteomes" id="UP000737018">
    <property type="component" value="Unassembled WGS sequence"/>
</dbReference>
<evidence type="ECO:0000313" key="3">
    <source>
        <dbReference type="Proteomes" id="UP000737018"/>
    </source>
</evidence>
<proteinExistence type="predicted"/>
<dbReference type="EMBL" id="JRKL02003618">
    <property type="protein sequence ID" value="KAF3954682.1"/>
    <property type="molecule type" value="Genomic_DNA"/>
</dbReference>
<sequence>MWTNFLIKLWTFMELLGLEHMIGQSLSGLMKLEALKNLGTNFSEAKRLKNFLYSLHQRQAINHYRITGF</sequence>